<sequence>MSTRLFGREPAAWLSVIAVAVKLLAAFGLDVSAEQQASINAVAAAGMGVLIALLASDGLGAALIGFAQSALALALGFGLDWSADQQAVVMAAVTVVIGMWDRTQVIAPVPAAAVARQDA</sequence>
<dbReference type="RefSeq" id="WP_031183017.1">
    <property type="nucleotide sequence ID" value="NZ_CP032230.1"/>
</dbReference>
<keyword evidence="1" id="KW-0472">Membrane</keyword>
<accession>A0A4P6U3K2</accession>
<dbReference type="OrthoDB" id="3480304at2"/>
<evidence type="ECO:0000313" key="2">
    <source>
        <dbReference type="EMBL" id="QBJ94520.1"/>
    </source>
</evidence>
<dbReference type="AlphaFoldDB" id="A0A4P6U3K2"/>
<protein>
    <recommendedName>
        <fullName evidence="4">Holin</fullName>
    </recommendedName>
</protein>
<reference evidence="2 3" key="1">
    <citation type="submission" date="2018-08" db="EMBL/GenBank/DDBJ databases">
        <title>The complete genome sequence of Streptomyces seoulensis, a pioneer strain for nickel superoxide dismutase discovery.</title>
        <authorList>
            <person name="Shin J."/>
            <person name="Lee J.-S."/>
            <person name="Lee E.-J."/>
            <person name="Youn H.-D."/>
        </authorList>
    </citation>
    <scope>NUCLEOTIDE SEQUENCE [LARGE SCALE GENOMIC DNA]</scope>
    <source>
        <strain evidence="2 3">KCTC 9819</strain>
        <plasmid evidence="2 3">unnamed</plasmid>
    </source>
</reference>
<evidence type="ECO:0000313" key="3">
    <source>
        <dbReference type="Proteomes" id="UP000292547"/>
    </source>
</evidence>
<organism evidence="2 3">
    <name type="scientific">Streptomyces seoulensis</name>
    <dbReference type="NCBI Taxonomy" id="73044"/>
    <lineage>
        <taxon>Bacteria</taxon>
        <taxon>Bacillati</taxon>
        <taxon>Actinomycetota</taxon>
        <taxon>Actinomycetes</taxon>
        <taxon>Kitasatosporales</taxon>
        <taxon>Streptomycetaceae</taxon>
        <taxon>Streptomyces</taxon>
    </lineage>
</organism>
<keyword evidence="1" id="KW-0812">Transmembrane</keyword>
<feature type="transmembrane region" description="Helical" evidence="1">
    <location>
        <begin position="12"/>
        <end position="31"/>
    </location>
</feature>
<dbReference type="EMBL" id="CP032230">
    <property type="protein sequence ID" value="QBJ94520.1"/>
    <property type="molecule type" value="Genomic_DNA"/>
</dbReference>
<evidence type="ECO:0008006" key="4">
    <source>
        <dbReference type="Google" id="ProtNLM"/>
    </source>
</evidence>
<keyword evidence="2" id="KW-0614">Plasmid</keyword>
<proteinExistence type="predicted"/>
<evidence type="ECO:0000256" key="1">
    <source>
        <dbReference type="SAM" id="Phobius"/>
    </source>
</evidence>
<dbReference type="STRING" id="73044.GCA_000725795_04913"/>
<dbReference type="KEGG" id="sseo:D0Z67_29575"/>
<name>A0A4P6U3K2_STRSO</name>
<keyword evidence="1" id="KW-1133">Transmembrane helix</keyword>
<feature type="transmembrane region" description="Helical" evidence="1">
    <location>
        <begin position="38"/>
        <end position="55"/>
    </location>
</feature>
<dbReference type="Proteomes" id="UP000292547">
    <property type="component" value="Plasmid unnamed"/>
</dbReference>
<geneLocation type="plasmid" evidence="2">
    <name>unnamed</name>
</geneLocation>
<keyword evidence="3" id="KW-1185">Reference proteome</keyword>
<dbReference type="GeneID" id="300103045"/>
<gene>
    <name evidence="2" type="ORF">D0Z67_29575</name>
</gene>